<comment type="caution">
    <text evidence="6">The sequence shown here is derived from an EMBL/GenBank/DDBJ whole genome shotgun (WGS) entry which is preliminary data.</text>
</comment>
<accession>A0A502CTT2</accession>
<keyword evidence="2" id="KW-0805">Transcription regulation</keyword>
<keyword evidence="7" id="KW-1185">Reference proteome</keyword>
<dbReference type="Proteomes" id="UP000318413">
    <property type="component" value="Unassembled WGS sequence"/>
</dbReference>
<evidence type="ECO:0000256" key="3">
    <source>
        <dbReference type="ARBA" id="ARBA00023125"/>
    </source>
</evidence>
<dbReference type="InterPro" id="IPR012925">
    <property type="entry name" value="TipAS_dom"/>
</dbReference>
<dbReference type="GO" id="GO:0003700">
    <property type="term" value="F:DNA-binding transcription factor activity"/>
    <property type="evidence" value="ECO:0007669"/>
    <property type="project" value="InterPro"/>
</dbReference>
<name>A0A502CTT2_9SPHN</name>
<dbReference type="SMART" id="SM00422">
    <property type="entry name" value="HTH_MERR"/>
    <property type="match status" value="1"/>
</dbReference>
<dbReference type="OrthoDB" id="9803659at2"/>
<dbReference type="InterPro" id="IPR000551">
    <property type="entry name" value="MerR-type_HTH_dom"/>
</dbReference>
<sequence length="258" mass="28600">MTTIFDIAEVATRTGMTARALRFYEARGLIRPLRTANGRRVYGSGDLARLTAIAALKRAEFSLSDIARLLAGREVDLGRLVTAQLDALQSQSDRIAAARAMLTTVKSRIDSGEQIDVATLCSLIRQGDTLMEHQHWSGVADQYLSEDAKQDFARTRQAMPKDWDQAAYTATWDDLVARIEAALPMRPASPEAQSFYREWQALLEPFTAVATPAMKQGVSKMYDHIDEWKGDQKPPFSPAIWEFIKQVGAAHSAAEARG</sequence>
<evidence type="ECO:0000256" key="4">
    <source>
        <dbReference type="ARBA" id="ARBA00023163"/>
    </source>
</evidence>
<protein>
    <submittedName>
        <fullName evidence="6">MerR family transcriptional regulator</fullName>
    </submittedName>
</protein>
<dbReference type="PROSITE" id="PS50937">
    <property type="entry name" value="HTH_MERR_2"/>
    <property type="match status" value="1"/>
</dbReference>
<dbReference type="PRINTS" id="PR00040">
    <property type="entry name" value="HTHMERR"/>
</dbReference>
<keyword evidence="1" id="KW-0678">Repressor</keyword>
<feature type="domain" description="HTH merR-type" evidence="5">
    <location>
        <begin position="1"/>
        <end position="72"/>
    </location>
</feature>
<dbReference type="PANTHER" id="PTHR30204:SF69">
    <property type="entry name" value="MERR-FAMILY TRANSCRIPTIONAL REGULATOR"/>
    <property type="match status" value="1"/>
</dbReference>
<dbReference type="Gene3D" id="1.10.1660.10">
    <property type="match status" value="1"/>
</dbReference>
<dbReference type="InterPro" id="IPR009061">
    <property type="entry name" value="DNA-bd_dom_put_sf"/>
</dbReference>
<reference evidence="6 7" key="1">
    <citation type="journal article" date="2019" name="Environ. Microbiol.">
        <title>Species interactions and distinct microbial communities in high Arctic permafrost affected cryosols are associated with the CH4 and CO2 gas fluxes.</title>
        <authorList>
            <person name="Altshuler I."/>
            <person name="Hamel J."/>
            <person name="Turney S."/>
            <person name="Magnuson E."/>
            <person name="Levesque R."/>
            <person name="Greer C."/>
            <person name="Whyte L.G."/>
        </authorList>
    </citation>
    <scope>NUCLEOTIDE SEQUENCE [LARGE SCALE GENOMIC DNA]</scope>
    <source>
        <strain evidence="6 7">S5.1</strain>
    </source>
</reference>
<dbReference type="InterPro" id="IPR047057">
    <property type="entry name" value="MerR_fam"/>
</dbReference>
<dbReference type="Pfam" id="PF13411">
    <property type="entry name" value="MerR_1"/>
    <property type="match status" value="1"/>
</dbReference>
<gene>
    <name evidence="6" type="ORF">EAH84_01590</name>
</gene>
<evidence type="ECO:0000256" key="1">
    <source>
        <dbReference type="ARBA" id="ARBA00022491"/>
    </source>
</evidence>
<keyword evidence="4" id="KW-0804">Transcription</keyword>
<organism evidence="6 7">
    <name type="scientific">Sphingomonas oligophenolica</name>
    <dbReference type="NCBI Taxonomy" id="301154"/>
    <lineage>
        <taxon>Bacteria</taxon>
        <taxon>Pseudomonadati</taxon>
        <taxon>Pseudomonadota</taxon>
        <taxon>Alphaproteobacteria</taxon>
        <taxon>Sphingomonadales</taxon>
        <taxon>Sphingomonadaceae</taxon>
        <taxon>Sphingomonas</taxon>
    </lineage>
</organism>
<dbReference type="GO" id="GO:0003677">
    <property type="term" value="F:DNA binding"/>
    <property type="evidence" value="ECO:0007669"/>
    <property type="project" value="UniProtKB-KW"/>
</dbReference>
<proteinExistence type="predicted"/>
<evidence type="ECO:0000259" key="5">
    <source>
        <dbReference type="PROSITE" id="PS50937"/>
    </source>
</evidence>
<keyword evidence="3" id="KW-0238">DNA-binding</keyword>
<dbReference type="CDD" id="cd00592">
    <property type="entry name" value="HTH_MerR-like"/>
    <property type="match status" value="1"/>
</dbReference>
<dbReference type="EMBL" id="RCZK01000001">
    <property type="protein sequence ID" value="TPG15519.1"/>
    <property type="molecule type" value="Genomic_DNA"/>
</dbReference>
<evidence type="ECO:0000313" key="7">
    <source>
        <dbReference type="Proteomes" id="UP000318413"/>
    </source>
</evidence>
<dbReference type="AlphaFoldDB" id="A0A502CTT2"/>
<dbReference type="PANTHER" id="PTHR30204">
    <property type="entry name" value="REDOX-CYCLING DRUG-SENSING TRANSCRIPTIONAL ACTIVATOR SOXR"/>
    <property type="match status" value="1"/>
</dbReference>
<evidence type="ECO:0000256" key="2">
    <source>
        <dbReference type="ARBA" id="ARBA00023015"/>
    </source>
</evidence>
<dbReference type="SUPFAM" id="SSF46955">
    <property type="entry name" value="Putative DNA-binding domain"/>
    <property type="match status" value="1"/>
</dbReference>
<dbReference type="RefSeq" id="WP_140866648.1">
    <property type="nucleotide sequence ID" value="NZ_RCZK01000001.1"/>
</dbReference>
<evidence type="ECO:0000313" key="6">
    <source>
        <dbReference type="EMBL" id="TPG15519.1"/>
    </source>
</evidence>
<dbReference type="Pfam" id="PF07739">
    <property type="entry name" value="TipAS"/>
    <property type="match status" value="1"/>
</dbReference>